<name>A0AAV4VNQ9_9ARAC</name>
<dbReference type="AlphaFoldDB" id="A0AAV4VNQ9"/>
<organism evidence="1 2">
    <name type="scientific">Caerostris darwini</name>
    <dbReference type="NCBI Taxonomy" id="1538125"/>
    <lineage>
        <taxon>Eukaryota</taxon>
        <taxon>Metazoa</taxon>
        <taxon>Ecdysozoa</taxon>
        <taxon>Arthropoda</taxon>
        <taxon>Chelicerata</taxon>
        <taxon>Arachnida</taxon>
        <taxon>Araneae</taxon>
        <taxon>Araneomorphae</taxon>
        <taxon>Entelegynae</taxon>
        <taxon>Araneoidea</taxon>
        <taxon>Araneidae</taxon>
        <taxon>Caerostris</taxon>
    </lineage>
</organism>
<accession>A0AAV4VNQ9</accession>
<reference evidence="1 2" key="1">
    <citation type="submission" date="2021-06" db="EMBL/GenBank/DDBJ databases">
        <title>Caerostris darwini draft genome.</title>
        <authorList>
            <person name="Kono N."/>
            <person name="Arakawa K."/>
        </authorList>
    </citation>
    <scope>NUCLEOTIDE SEQUENCE [LARGE SCALE GENOMIC DNA]</scope>
</reference>
<proteinExistence type="predicted"/>
<evidence type="ECO:0000313" key="1">
    <source>
        <dbReference type="EMBL" id="GIY71555.1"/>
    </source>
</evidence>
<evidence type="ECO:0000313" key="2">
    <source>
        <dbReference type="Proteomes" id="UP001054837"/>
    </source>
</evidence>
<protein>
    <submittedName>
        <fullName evidence="1">Uncharacterized protein</fullName>
    </submittedName>
</protein>
<gene>
    <name evidence="1" type="ORF">CDAR_442711</name>
</gene>
<comment type="caution">
    <text evidence="1">The sequence shown here is derived from an EMBL/GenBank/DDBJ whole genome shotgun (WGS) entry which is preliminary data.</text>
</comment>
<sequence length="103" mass="11853">MHFFSKNITAIIAISLKRYRDESQGEKKALRTLSANTTESVLQSIRTQSMAEDIKLSFRECILENSDTISSSRSRKRREIISTQLLQLPRMLENGGFNDDTER</sequence>
<dbReference type="EMBL" id="BPLQ01013365">
    <property type="protein sequence ID" value="GIY71555.1"/>
    <property type="molecule type" value="Genomic_DNA"/>
</dbReference>
<keyword evidence="2" id="KW-1185">Reference proteome</keyword>
<dbReference type="Proteomes" id="UP001054837">
    <property type="component" value="Unassembled WGS sequence"/>
</dbReference>